<protein>
    <submittedName>
        <fullName evidence="1">Uncharacterized protein</fullName>
    </submittedName>
</protein>
<reference evidence="1 2" key="1">
    <citation type="journal article" date="2019" name="Nat. Ecol. Evol.">
        <title>Megaphylogeny resolves global patterns of mushroom evolution.</title>
        <authorList>
            <person name="Varga T."/>
            <person name="Krizsan K."/>
            <person name="Foldi C."/>
            <person name="Dima B."/>
            <person name="Sanchez-Garcia M."/>
            <person name="Sanchez-Ramirez S."/>
            <person name="Szollosi G.J."/>
            <person name="Szarkandi J.G."/>
            <person name="Papp V."/>
            <person name="Albert L."/>
            <person name="Andreopoulos W."/>
            <person name="Angelini C."/>
            <person name="Antonin V."/>
            <person name="Barry K.W."/>
            <person name="Bougher N.L."/>
            <person name="Buchanan P."/>
            <person name="Buyck B."/>
            <person name="Bense V."/>
            <person name="Catcheside P."/>
            <person name="Chovatia M."/>
            <person name="Cooper J."/>
            <person name="Damon W."/>
            <person name="Desjardin D."/>
            <person name="Finy P."/>
            <person name="Geml J."/>
            <person name="Haridas S."/>
            <person name="Hughes K."/>
            <person name="Justo A."/>
            <person name="Karasinski D."/>
            <person name="Kautmanova I."/>
            <person name="Kiss B."/>
            <person name="Kocsube S."/>
            <person name="Kotiranta H."/>
            <person name="LaButti K.M."/>
            <person name="Lechner B.E."/>
            <person name="Liimatainen K."/>
            <person name="Lipzen A."/>
            <person name="Lukacs Z."/>
            <person name="Mihaltcheva S."/>
            <person name="Morgado L.N."/>
            <person name="Niskanen T."/>
            <person name="Noordeloos M.E."/>
            <person name="Ohm R.A."/>
            <person name="Ortiz-Santana B."/>
            <person name="Ovrebo C."/>
            <person name="Racz N."/>
            <person name="Riley R."/>
            <person name="Savchenko A."/>
            <person name="Shiryaev A."/>
            <person name="Soop K."/>
            <person name="Spirin V."/>
            <person name="Szebenyi C."/>
            <person name="Tomsovsky M."/>
            <person name="Tulloss R.E."/>
            <person name="Uehling J."/>
            <person name="Grigoriev I.V."/>
            <person name="Vagvolgyi C."/>
            <person name="Papp T."/>
            <person name="Martin F.M."/>
            <person name="Miettinen O."/>
            <person name="Hibbett D.S."/>
            <person name="Nagy L.G."/>
        </authorList>
    </citation>
    <scope>NUCLEOTIDE SEQUENCE [LARGE SCALE GENOMIC DNA]</scope>
    <source>
        <strain evidence="1 2">FP101781</strain>
    </source>
</reference>
<proteinExistence type="predicted"/>
<accession>A0A4Y7SMN0</accession>
<dbReference type="Proteomes" id="UP000298030">
    <property type="component" value="Unassembled WGS sequence"/>
</dbReference>
<dbReference type="AlphaFoldDB" id="A0A4Y7SMN0"/>
<name>A0A4Y7SMN0_COPMI</name>
<gene>
    <name evidence="1" type="ORF">FA13DRAFT_1455655</name>
</gene>
<evidence type="ECO:0000313" key="2">
    <source>
        <dbReference type="Proteomes" id="UP000298030"/>
    </source>
</evidence>
<sequence length="55" mass="5990">MYPSVSTLHPSLCSPRFDSLDSQSCLCIRRAHVRVVSLASLIGGETGAWHFSIPC</sequence>
<evidence type="ECO:0000313" key="1">
    <source>
        <dbReference type="EMBL" id="TEB23130.1"/>
    </source>
</evidence>
<organism evidence="1 2">
    <name type="scientific">Coprinellus micaceus</name>
    <name type="common">Glistening ink-cap mushroom</name>
    <name type="synonym">Coprinus micaceus</name>
    <dbReference type="NCBI Taxonomy" id="71717"/>
    <lineage>
        <taxon>Eukaryota</taxon>
        <taxon>Fungi</taxon>
        <taxon>Dikarya</taxon>
        <taxon>Basidiomycota</taxon>
        <taxon>Agaricomycotina</taxon>
        <taxon>Agaricomycetes</taxon>
        <taxon>Agaricomycetidae</taxon>
        <taxon>Agaricales</taxon>
        <taxon>Agaricineae</taxon>
        <taxon>Psathyrellaceae</taxon>
        <taxon>Coprinellus</taxon>
    </lineage>
</organism>
<keyword evidence="2" id="KW-1185">Reference proteome</keyword>
<dbReference type="EMBL" id="QPFP01000081">
    <property type="protein sequence ID" value="TEB23130.1"/>
    <property type="molecule type" value="Genomic_DNA"/>
</dbReference>
<comment type="caution">
    <text evidence="1">The sequence shown here is derived from an EMBL/GenBank/DDBJ whole genome shotgun (WGS) entry which is preliminary data.</text>
</comment>